<gene>
    <name evidence="2" type="ORF">J4Q44_G00185630</name>
</gene>
<proteinExistence type="predicted"/>
<accession>A0AAN8LGW7</accession>
<protein>
    <submittedName>
        <fullName evidence="2">Uncharacterized protein</fullName>
    </submittedName>
</protein>
<evidence type="ECO:0000256" key="1">
    <source>
        <dbReference type="SAM" id="MobiDB-lite"/>
    </source>
</evidence>
<reference evidence="2 3" key="1">
    <citation type="submission" date="2021-04" db="EMBL/GenBank/DDBJ databases">
        <authorList>
            <person name="De Guttry C."/>
            <person name="Zahm M."/>
            <person name="Klopp C."/>
            <person name="Cabau C."/>
            <person name="Louis A."/>
            <person name="Berthelot C."/>
            <person name="Parey E."/>
            <person name="Roest Crollius H."/>
            <person name="Montfort J."/>
            <person name="Robinson-Rechavi M."/>
            <person name="Bucao C."/>
            <person name="Bouchez O."/>
            <person name="Gislard M."/>
            <person name="Lluch J."/>
            <person name="Milhes M."/>
            <person name="Lampietro C."/>
            <person name="Lopez Roques C."/>
            <person name="Donnadieu C."/>
            <person name="Braasch I."/>
            <person name="Desvignes T."/>
            <person name="Postlethwait J."/>
            <person name="Bobe J."/>
            <person name="Wedekind C."/>
            <person name="Guiguen Y."/>
        </authorList>
    </citation>
    <scope>NUCLEOTIDE SEQUENCE [LARGE SCALE GENOMIC DNA]</scope>
    <source>
        <strain evidence="2">Cs_M1</strain>
        <tissue evidence="2">Blood</tissue>
    </source>
</reference>
<dbReference type="EMBL" id="JAGTTL010000016">
    <property type="protein sequence ID" value="KAK6310508.1"/>
    <property type="molecule type" value="Genomic_DNA"/>
</dbReference>
<keyword evidence="3" id="KW-1185">Reference proteome</keyword>
<name>A0AAN8LGW7_9TELE</name>
<organism evidence="2 3">
    <name type="scientific">Coregonus suidteri</name>
    <dbReference type="NCBI Taxonomy" id="861788"/>
    <lineage>
        <taxon>Eukaryota</taxon>
        <taxon>Metazoa</taxon>
        <taxon>Chordata</taxon>
        <taxon>Craniata</taxon>
        <taxon>Vertebrata</taxon>
        <taxon>Euteleostomi</taxon>
        <taxon>Actinopterygii</taxon>
        <taxon>Neopterygii</taxon>
        <taxon>Teleostei</taxon>
        <taxon>Protacanthopterygii</taxon>
        <taxon>Salmoniformes</taxon>
        <taxon>Salmonidae</taxon>
        <taxon>Coregoninae</taxon>
        <taxon>Coregonus</taxon>
    </lineage>
</organism>
<dbReference type="Proteomes" id="UP001356427">
    <property type="component" value="Unassembled WGS sequence"/>
</dbReference>
<feature type="compositionally biased region" description="Basic and acidic residues" evidence="1">
    <location>
        <begin position="98"/>
        <end position="110"/>
    </location>
</feature>
<sequence>LAFLSVPSLHLVIISHVSIKRVLCVVRFQCISMEQTVWLLGVLCLQVCLLSTTALPGQDRRTAAFQTNQAMGGSSPFLPGPPPQVDMKPLVVQLRAKRHEESVADGDKRKGCSGHRPGSCSVVRRPPPPKSSRTKRQERTKDRRKRPYRPGALAVISDPTVPPYRSSA</sequence>
<comment type="caution">
    <text evidence="2">The sequence shown here is derived from an EMBL/GenBank/DDBJ whole genome shotgun (WGS) entry which is preliminary data.</text>
</comment>
<feature type="region of interest" description="Disordered" evidence="1">
    <location>
        <begin position="97"/>
        <end position="168"/>
    </location>
</feature>
<evidence type="ECO:0000313" key="2">
    <source>
        <dbReference type="EMBL" id="KAK6310508.1"/>
    </source>
</evidence>
<evidence type="ECO:0000313" key="3">
    <source>
        <dbReference type="Proteomes" id="UP001356427"/>
    </source>
</evidence>
<feature type="non-terminal residue" evidence="2">
    <location>
        <position position="1"/>
    </location>
</feature>
<dbReference type="AlphaFoldDB" id="A0AAN8LGW7"/>